<dbReference type="NCBIfam" id="NF002849">
    <property type="entry name" value="PRK03113.1"/>
    <property type="match status" value="1"/>
</dbReference>
<feature type="transmembrane region" description="Helical" evidence="13">
    <location>
        <begin position="9"/>
        <end position="27"/>
    </location>
</feature>
<keyword evidence="6 12" id="KW-1133">Transmembrane helix</keyword>
<evidence type="ECO:0000256" key="13">
    <source>
        <dbReference type="SAM" id="Phobius"/>
    </source>
</evidence>
<evidence type="ECO:0000256" key="12">
    <source>
        <dbReference type="HAMAP-Rule" id="MF_00287"/>
    </source>
</evidence>
<feature type="transmembrane region" description="Helical" evidence="13">
    <location>
        <begin position="39"/>
        <end position="56"/>
    </location>
</feature>
<gene>
    <name evidence="12" type="primary">bdbC</name>
    <name evidence="14" type="ORF">E2K98_28755</name>
</gene>
<evidence type="ECO:0000256" key="8">
    <source>
        <dbReference type="ARBA" id="ARBA00023136"/>
    </source>
</evidence>
<evidence type="ECO:0000256" key="9">
    <source>
        <dbReference type="ARBA" id="ARBA00023157"/>
    </source>
</evidence>
<dbReference type="SUPFAM" id="SSF158442">
    <property type="entry name" value="DsbB-like"/>
    <property type="match status" value="1"/>
</dbReference>
<comment type="similarity">
    <text evidence="2 12">Belongs to the DsbB family. BdbC subfamily.</text>
</comment>
<evidence type="ECO:0000256" key="10">
    <source>
        <dbReference type="ARBA" id="ARBA00023186"/>
    </source>
</evidence>
<keyword evidence="10 12" id="KW-0143">Chaperone</keyword>
<comment type="caution">
    <text evidence="14">The sequence shown here is derived from an EMBL/GenBank/DDBJ whole genome shotgun (WGS) entry which is preliminary data.</text>
</comment>
<comment type="caution">
    <text evidence="12">Lacks conserved residue(s) required for the propagation of feature annotation.</text>
</comment>
<keyword evidence="5 12" id="KW-0249">Electron transport</keyword>
<feature type="transmembrane region" description="Helical" evidence="13">
    <location>
        <begin position="63"/>
        <end position="82"/>
    </location>
</feature>
<evidence type="ECO:0000256" key="3">
    <source>
        <dbReference type="ARBA" id="ARBA00022448"/>
    </source>
</evidence>
<dbReference type="Proteomes" id="UP000295132">
    <property type="component" value="Unassembled WGS sequence"/>
</dbReference>
<keyword evidence="9 12" id="KW-1015">Disulfide bond</keyword>
<dbReference type="PANTHER" id="PTHR43469:SF1">
    <property type="entry name" value="SPBETA PROPHAGE-DERIVED DISULFIDE BOND FORMATION PROTEIN B"/>
    <property type="match status" value="1"/>
</dbReference>
<evidence type="ECO:0000256" key="6">
    <source>
        <dbReference type="ARBA" id="ARBA00022989"/>
    </source>
</evidence>
<reference evidence="14 15" key="1">
    <citation type="submission" date="2019-03" db="EMBL/GenBank/DDBJ databases">
        <title>Bacillus niacini sp. nov. a Nicotinate-Metabolizing Mesophile Isolated from Soil.</title>
        <authorList>
            <person name="Zhang G."/>
        </authorList>
    </citation>
    <scope>NUCLEOTIDE SEQUENCE [LARGE SCALE GENOMIC DNA]</scope>
    <source>
        <strain evidence="14 15">WN066</strain>
    </source>
</reference>
<organism evidence="14 15">
    <name type="scientific">Bacillus salipaludis</name>
    <dbReference type="NCBI Taxonomy" id="2547811"/>
    <lineage>
        <taxon>Bacteria</taxon>
        <taxon>Bacillati</taxon>
        <taxon>Bacillota</taxon>
        <taxon>Bacilli</taxon>
        <taxon>Bacillales</taxon>
        <taxon>Bacillaceae</taxon>
        <taxon>Bacillus</taxon>
    </lineage>
</organism>
<keyword evidence="7 12" id="KW-0560">Oxidoreductase</keyword>
<keyword evidence="11 12" id="KW-0676">Redox-active center</keyword>
<dbReference type="Gene3D" id="1.20.1550.10">
    <property type="entry name" value="DsbB-like"/>
    <property type="match status" value="1"/>
</dbReference>
<dbReference type="InterPro" id="IPR012187">
    <property type="entry name" value="Disulphide_bond_form_BdbC"/>
</dbReference>
<dbReference type="HAMAP" id="MF_00287">
    <property type="entry name" value="BdbC"/>
    <property type="match status" value="1"/>
</dbReference>
<evidence type="ECO:0000256" key="7">
    <source>
        <dbReference type="ARBA" id="ARBA00023002"/>
    </source>
</evidence>
<keyword evidence="4 12" id="KW-0812">Transmembrane</keyword>
<feature type="transmembrane region" description="Helical" evidence="13">
    <location>
        <begin position="108"/>
        <end position="130"/>
    </location>
</feature>
<proteinExistence type="inferred from homology"/>
<dbReference type="AlphaFoldDB" id="A0A4R5VHY6"/>
<keyword evidence="12" id="KW-1003">Cell membrane</keyword>
<evidence type="ECO:0000256" key="2">
    <source>
        <dbReference type="ARBA" id="ARBA00007602"/>
    </source>
</evidence>
<dbReference type="RefSeq" id="WP_133340241.1">
    <property type="nucleotide sequence ID" value="NZ_SMYO01000037.1"/>
</dbReference>
<keyword evidence="3 12" id="KW-0813">Transport</keyword>
<comment type="function">
    <text evidence="12">Required for disulfide bond formation in some proteins.</text>
</comment>
<keyword evidence="8 12" id="KW-0472">Membrane</keyword>
<accession>A0A4R5VHY6</accession>
<dbReference type="GO" id="GO:0006457">
    <property type="term" value="P:protein folding"/>
    <property type="evidence" value="ECO:0007669"/>
    <property type="project" value="InterPro"/>
</dbReference>
<comment type="subcellular location">
    <subcellularLocation>
        <location evidence="12">Cell membrane</location>
        <topology evidence="12">Multi-pass membrane protein</topology>
    </subcellularLocation>
    <subcellularLocation>
        <location evidence="1">Membrane</location>
        <topology evidence="1">Multi-pass membrane protein</topology>
    </subcellularLocation>
</comment>
<feature type="disulfide bond" description="Redox-active" evidence="12">
    <location>
        <begin position="35"/>
        <end position="38"/>
    </location>
</feature>
<sequence>MEHKKNTRLFFIWITSLTATLGSLFFSEILKYVPCNLCWYQRACMYPIVILSAIAVAKKNANLAKYILFFSGIGLIISIYHYSITKFPKLEITSICGRHSCNSNTFDIAGFINIPLLSFLSFIIIFIWSINISRERGEVRI</sequence>
<dbReference type="PIRSF" id="PIRSF036659">
    <property type="entry name" value="BdbC"/>
    <property type="match status" value="1"/>
</dbReference>
<evidence type="ECO:0000313" key="15">
    <source>
        <dbReference type="Proteomes" id="UP000295132"/>
    </source>
</evidence>
<evidence type="ECO:0000256" key="4">
    <source>
        <dbReference type="ARBA" id="ARBA00022692"/>
    </source>
</evidence>
<evidence type="ECO:0000256" key="1">
    <source>
        <dbReference type="ARBA" id="ARBA00004141"/>
    </source>
</evidence>
<evidence type="ECO:0000256" key="11">
    <source>
        <dbReference type="ARBA" id="ARBA00023284"/>
    </source>
</evidence>
<evidence type="ECO:0000256" key="5">
    <source>
        <dbReference type="ARBA" id="ARBA00022982"/>
    </source>
</evidence>
<protein>
    <recommendedName>
        <fullName evidence="12">Probable disulfide formation protein</fullName>
    </recommendedName>
    <alternativeName>
        <fullName evidence="12">Disulfide oxidoreductase</fullName>
    </alternativeName>
    <alternativeName>
        <fullName evidence="12">Thiol-disulfide oxidoreductase</fullName>
    </alternativeName>
</protein>
<dbReference type="Pfam" id="PF02600">
    <property type="entry name" value="DsbB"/>
    <property type="match status" value="1"/>
</dbReference>
<evidence type="ECO:0000313" key="14">
    <source>
        <dbReference type="EMBL" id="TDK54762.1"/>
    </source>
</evidence>
<dbReference type="PANTHER" id="PTHR43469">
    <property type="entry name" value="DISULFIDE FORMATION PROTEIN-RELATED"/>
    <property type="match status" value="1"/>
</dbReference>
<dbReference type="GO" id="GO:0015035">
    <property type="term" value="F:protein-disulfide reductase activity"/>
    <property type="evidence" value="ECO:0007669"/>
    <property type="project" value="UniProtKB-UniRule"/>
</dbReference>
<dbReference type="InterPro" id="IPR023380">
    <property type="entry name" value="DsbB-like_sf"/>
</dbReference>
<name>A0A4R5VHY6_9BACI</name>
<dbReference type="EMBL" id="SMYO01000037">
    <property type="protein sequence ID" value="TDK54762.1"/>
    <property type="molecule type" value="Genomic_DNA"/>
</dbReference>
<dbReference type="InterPro" id="IPR003752">
    <property type="entry name" value="DiS_bond_form_DsbB/BdbC"/>
</dbReference>
<dbReference type="GO" id="GO:0005886">
    <property type="term" value="C:plasma membrane"/>
    <property type="evidence" value="ECO:0007669"/>
    <property type="project" value="UniProtKB-SubCell"/>
</dbReference>